<name>A0A0E9PL61_ANGAN</name>
<proteinExistence type="predicted"/>
<sequence length="29" mass="3407">MHRLHEKGDRPTKSAIKIQQYGGRLLIFI</sequence>
<reference evidence="1" key="1">
    <citation type="submission" date="2014-11" db="EMBL/GenBank/DDBJ databases">
        <authorList>
            <person name="Amaro Gonzalez C."/>
        </authorList>
    </citation>
    <scope>NUCLEOTIDE SEQUENCE</scope>
</reference>
<protein>
    <submittedName>
        <fullName evidence="1">Uncharacterized protein</fullName>
    </submittedName>
</protein>
<reference evidence="1" key="2">
    <citation type="journal article" date="2015" name="Fish Shellfish Immunol.">
        <title>Early steps in the European eel (Anguilla anguilla)-Vibrio vulnificus interaction in the gills: Role of the RtxA13 toxin.</title>
        <authorList>
            <person name="Callol A."/>
            <person name="Pajuelo D."/>
            <person name="Ebbesson L."/>
            <person name="Teles M."/>
            <person name="MacKenzie S."/>
            <person name="Amaro C."/>
        </authorList>
    </citation>
    <scope>NUCLEOTIDE SEQUENCE</scope>
</reference>
<evidence type="ECO:0000313" key="1">
    <source>
        <dbReference type="EMBL" id="JAH04583.1"/>
    </source>
</evidence>
<accession>A0A0E9PL61</accession>
<organism evidence="1">
    <name type="scientific">Anguilla anguilla</name>
    <name type="common">European freshwater eel</name>
    <name type="synonym">Muraena anguilla</name>
    <dbReference type="NCBI Taxonomy" id="7936"/>
    <lineage>
        <taxon>Eukaryota</taxon>
        <taxon>Metazoa</taxon>
        <taxon>Chordata</taxon>
        <taxon>Craniata</taxon>
        <taxon>Vertebrata</taxon>
        <taxon>Euteleostomi</taxon>
        <taxon>Actinopterygii</taxon>
        <taxon>Neopterygii</taxon>
        <taxon>Teleostei</taxon>
        <taxon>Anguilliformes</taxon>
        <taxon>Anguillidae</taxon>
        <taxon>Anguilla</taxon>
    </lineage>
</organism>
<dbReference type="EMBL" id="GBXM01103994">
    <property type="protein sequence ID" value="JAH04583.1"/>
    <property type="molecule type" value="Transcribed_RNA"/>
</dbReference>
<dbReference type="AlphaFoldDB" id="A0A0E9PL61"/>